<keyword evidence="2" id="KW-0479">Metal-binding</keyword>
<dbReference type="InterPro" id="IPR050837">
    <property type="entry name" value="ComplexI_51kDa_subunit"/>
</dbReference>
<organism evidence="6 7">
    <name type="scientific">Glossina morsitans morsitans</name>
    <name type="common">Savannah tsetse fly</name>
    <dbReference type="NCBI Taxonomy" id="37546"/>
    <lineage>
        <taxon>Eukaryota</taxon>
        <taxon>Metazoa</taxon>
        <taxon>Ecdysozoa</taxon>
        <taxon>Arthropoda</taxon>
        <taxon>Hexapoda</taxon>
        <taxon>Insecta</taxon>
        <taxon>Pterygota</taxon>
        <taxon>Neoptera</taxon>
        <taxon>Endopterygota</taxon>
        <taxon>Diptera</taxon>
        <taxon>Brachycera</taxon>
        <taxon>Muscomorpha</taxon>
        <taxon>Hippoboscoidea</taxon>
        <taxon>Glossinidae</taxon>
        <taxon>Glossina</taxon>
    </lineage>
</organism>
<evidence type="ECO:0000256" key="3">
    <source>
        <dbReference type="ARBA" id="ARBA00023004"/>
    </source>
</evidence>
<dbReference type="GO" id="GO:0046872">
    <property type="term" value="F:metal ion binding"/>
    <property type="evidence" value="ECO:0007669"/>
    <property type="project" value="UniProtKB-KW"/>
</dbReference>
<dbReference type="STRING" id="37546.A0A1B0G303"/>
<evidence type="ECO:0000256" key="4">
    <source>
        <dbReference type="ARBA" id="ARBA00023014"/>
    </source>
</evidence>
<feature type="domain" description="NADH-ubiquinone oxidoreductase 51kDa subunit FMN-binding" evidence="5">
    <location>
        <begin position="47"/>
        <end position="87"/>
    </location>
</feature>
<evidence type="ECO:0000313" key="6">
    <source>
        <dbReference type="EnsemblMetazoa" id="GMOY007705-PA"/>
    </source>
</evidence>
<dbReference type="Proteomes" id="UP000092444">
    <property type="component" value="Unassembled WGS sequence"/>
</dbReference>
<keyword evidence="3" id="KW-0408">Iron</keyword>
<dbReference type="AlphaFoldDB" id="A0A1B0G303"/>
<name>A0A1B0G303_GLOMM</name>
<sequence>MLKEQDKIFTNLNGKGTPLLEGAKKRGSWQKSRELLDLGSEKIIDEVKKSGLRGRGSAGFSTSLKWSFMPKNLPKAYLAVNADESEP</sequence>
<evidence type="ECO:0000313" key="7">
    <source>
        <dbReference type="Proteomes" id="UP000092444"/>
    </source>
</evidence>
<dbReference type="GO" id="GO:0006120">
    <property type="term" value="P:mitochondrial electron transport, NADH to ubiquinone"/>
    <property type="evidence" value="ECO:0007669"/>
    <property type="project" value="TreeGrafter"/>
</dbReference>
<keyword evidence="7" id="KW-1185">Reference proteome</keyword>
<accession>A0A1B0G303</accession>
<dbReference type="PANTHER" id="PTHR11780:SF10">
    <property type="entry name" value="NADH DEHYDROGENASE [UBIQUINONE] FLAVOPROTEIN 1, MITOCHONDRIAL"/>
    <property type="match status" value="1"/>
</dbReference>
<dbReference type="Pfam" id="PF01512">
    <property type="entry name" value="Complex1_51K"/>
    <property type="match status" value="1"/>
</dbReference>
<dbReference type="Gene3D" id="3.40.50.11540">
    <property type="entry name" value="NADH-ubiquinone oxidoreductase 51kDa subunit"/>
    <property type="match status" value="1"/>
</dbReference>
<keyword evidence="4" id="KW-0411">Iron-sulfur</keyword>
<reference evidence="6" key="1">
    <citation type="submission" date="2020-05" db="UniProtKB">
        <authorList>
            <consortium name="EnsemblMetazoa"/>
        </authorList>
    </citation>
    <scope>IDENTIFICATION</scope>
    <source>
        <strain evidence="6">Yale</strain>
    </source>
</reference>
<evidence type="ECO:0000256" key="2">
    <source>
        <dbReference type="ARBA" id="ARBA00022723"/>
    </source>
</evidence>
<dbReference type="EMBL" id="CCAG010009776">
    <property type="status" value="NOT_ANNOTATED_CDS"/>
    <property type="molecule type" value="Genomic_DNA"/>
</dbReference>
<dbReference type="VEuPathDB" id="VectorBase:GMOY007705"/>
<keyword evidence="1" id="KW-0004">4Fe-4S</keyword>
<evidence type="ECO:0000259" key="5">
    <source>
        <dbReference type="Pfam" id="PF01512"/>
    </source>
</evidence>
<dbReference type="SUPFAM" id="SSF142019">
    <property type="entry name" value="Nqo1 FMN-binding domain-like"/>
    <property type="match status" value="1"/>
</dbReference>
<dbReference type="EnsemblMetazoa" id="GMOY007705-RA">
    <property type="protein sequence ID" value="GMOY007705-PA"/>
    <property type="gene ID" value="GMOY007705"/>
</dbReference>
<evidence type="ECO:0000256" key="1">
    <source>
        <dbReference type="ARBA" id="ARBA00022485"/>
    </source>
</evidence>
<protein>
    <recommendedName>
        <fullName evidence="5">NADH-ubiquinone oxidoreductase 51kDa subunit FMN-binding domain-containing protein</fullName>
    </recommendedName>
</protein>
<dbReference type="InterPro" id="IPR037225">
    <property type="entry name" value="Nuo51_FMN-bd_sf"/>
</dbReference>
<proteinExistence type="predicted"/>
<dbReference type="GO" id="GO:0051539">
    <property type="term" value="F:4 iron, 4 sulfur cluster binding"/>
    <property type="evidence" value="ECO:0007669"/>
    <property type="project" value="UniProtKB-KW"/>
</dbReference>
<dbReference type="PANTHER" id="PTHR11780">
    <property type="entry name" value="NADH-UBIQUINONE OXIDOREDUCTASE FLAVOPROTEIN 1 NDUFV1"/>
    <property type="match status" value="1"/>
</dbReference>
<dbReference type="GO" id="GO:0005739">
    <property type="term" value="C:mitochondrion"/>
    <property type="evidence" value="ECO:0007669"/>
    <property type="project" value="GOC"/>
</dbReference>
<dbReference type="InterPro" id="IPR011538">
    <property type="entry name" value="Nuo51_FMN-bd"/>
</dbReference>